<organism evidence="1 2">
    <name type="scientific">Labeo rohita</name>
    <name type="common">Indian major carp</name>
    <name type="synonym">Cyprinus rohita</name>
    <dbReference type="NCBI Taxonomy" id="84645"/>
    <lineage>
        <taxon>Eukaryota</taxon>
        <taxon>Metazoa</taxon>
        <taxon>Chordata</taxon>
        <taxon>Craniata</taxon>
        <taxon>Vertebrata</taxon>
        <taxon>Euteleostomi</taxon>
        <taxon>Actinopterygii</taxon>
        <taxon>Neopterygii</taxon>
        <taxon>Teleostei</taxon>
        <taxon>Ostariophysi</taxon>
        <taxon>Cypriniformes</taxon>
        <taxon>Cyprinidae</taxon>
        <taxon>Labeoninae</taxon>
        <taxon>Labeonini</taxon>
        <taxon>Labeo</taxon>
    </lineage>
</organism>
<comment type="caution">
    <text evidence="1">The sequence shown here is derived from an EMBL/GenBank/DDBJ whole genome shotgun (WGS) entry which is preliminary data.</text>
</comment>
<sequence length="257" mass="29896">MEMVEQKCFGEERKKTQTSYYSQVGRVIVVHCKENHMLSEPILITQRAKILIFTRVVEGISNYYKVCSNCRMTFRYQEFTDFNDHLLISNPTAVSRVLSLFEATENTKFCSHDTVLHGYMHFEALTNHTVKEKPHQHHVLQGPGDTRHGWSWKWMGSKYLSLWSSLLKVSKRLCQLTFVTESLKHFPNVTIYDFAKGLATHTNLQEPEILPFRPHEDRLAEQTPENIQLAKKSKSMVMVKSKTAEKGSHLPSSNWFF</sequence>
<dbReference type="PANTHER" id="PTHR17609:SF3">
    <property type="entry name" value="SAP DOMAIN-CONTAINING PROTEIN"/>
    <property type="match status" value="1"/>
</dbReference>
<reference evidence="1 2" key="1">
    <citation type="submission" date="2022-01" db="EMBL/GenBank/DDBJ databases">
        <title>A high-quality chromosome-level genome assembly of rohu carp, Labeo rohita.</title>
        <authorList>
            <person name="Arick M.A. II"/>
            <person name="Hsu C.-Y."/>
            <person name="Magbanua Z."/>
            <person name="Pechanova O."/>
            <person name="Grover C."/>
            <person name="Miller E."/>
            <person name="Thrash A."/>
            <person name="Ezzel L."/>
            <person name="Alam S."/>
            <person name="Benzie J."/>
            <person name="Hamilton M."/>
            <person name="Karsi A."/>
            <person name="Lawrence M.L."/>
            <person name="Peterson D.G."/>
        </authorList>
    </citation>
    <scope>NUCLEOTIDE SEQUENCE [LARGE SCALE GENOMIC DNA]</scope>
    <source>
        <strain evidence="2">BAU-BD-2019</strain>
        <tissue evidence="1">Blood</tissue>
    </source>
</reference>
<dbReference type="EMBL" id="JACTAM010000004">
    <property type="protein sequence ID" value="KAI2665708.1"/>
    <property type="molecule type" value="Genomic_DNA"/>
</dbReference>
<accession>A0ABQ8MS96</accession>
<protein>
    <submittedName>
        <fullName evidence="1">Karyogamy protein KAR9</fullName>
    </submittedName>
</protein>
<evidence type="ECO:0000313" key="2">
    <source>
        <dbReference type="Proteomes" id="UP000830375"/>
    </source>
</evidence>
<dbReference type="PANTHER" id="PTHR17609">
    <property type="entry name" value="HMG DOMAIN-CONTAINING PROTEIN 3"/>
    <property type="match status" value="1"/>
</dbReference>
<name>A0ABQ8MS96_LABRO</name>
<proteinExistence type="predicted"/>
<dbReference type="Proteomes" id="UP000830375">
    <property type="component" value="Unassembled WGS sequence"/>
</dbReference>
<gene>
    <name evidence="1" type="ORF">H4Q32_022793</name>
</gene>
<keyword evidence="2" id="KW-1185">Reference proteome</keyword>
<dbReference type="InterPro" id="IPR039598">
    <property type="entry name" value="HMGXB3"/>
</dbReference>
<evidence type="ECO:0000313" key="1">
    <source>
        <dbReference type="EMBL" id="KAI2665708.1"/>
    </source>
</evidence>